<keyword evidence="3" id="KW-0804">Transcription</keyword>
<dbReference type="GO" id="GO:0005829">
    <property type="term" value="C:cytosol"/>
    <property type="evidence" value="ECO:0007669"/>
    <property type="project" value="TreeGrafter"/>
</dbReference>
<proteinExistence type="predicted"/>
<dbReference type="Proteomes" id="UP000070299">
    <property type="component" value="Unassembled WGS sequence"/>
</dbReference>
<gene>
    <name evidence="5" type="ORF">AX660_15350</name>
</gene>
<dbReference type="SMART" id="SM00342">
    <property type="entry name" value="HTH_ARAC"/>
    <property type="match status" value="1"/>
</dbReference>
<evidence type="ECO:0000259" key="4">
    <source>
        <dbReference type="PROSITE" id="PS01124"/>
    </source>
</evidence>
<comment type="caution">
    <text evidence="5">The sequence shown here is derived from an EMBL/GenBank/DDBJ whole genome shotgun (WGS) entry which is preliminary data.</text>
</comment>
<sequence length="331" mass="37997">MPSEHLISVTYWNHFLRYAQEHNVNLQHVRPHSKLDAPEHYIPLADVKSLIALMLEQGMPRCLGLEVADSISVSSHGHLGFGLSHAQDFKQCLDFVVKFYPTRSQIVDFSLSSQGDYIYLSITPSGDWSPVEVVLYEGVIKMLHNFIRFAIGNLVNECLIELPYEAPAWRDKYPLFLGPNIQFSAPVARIRLPVAWLAIKCLAGDPHSVNMAQEQCEVELLRLAQQHTNEEKIIHLVESSRCYQLTIEEAAHKLKLSKSTLIRKLRQENTSFKNIIEALKKRDACRLLIQTNQKIEVIALQLGYEDVSNFSRTFKRWFTCSPGVYREQHQQ</sequence>
<dbReference type="InterPro" id="IPR020449">
    <property type="entry name" value="Tscrpt_reg_AraC-type_HTH"/>
</dbReference>
<protein>
    <recommendedName>
        <fullName evidence="4">HTH araC/xylS-type domain-containing protein</fullName>
    </recommendedName>
</protein>
<keyword evidence="2" id="KW-0238">DNA-binding</keyword>
<dbReference type="InterPro" id="IPR018060">
    <property type="entry name" value="HTH_AraC"/>
</dbReference>
<dbReference type="GO" id="GO:0000976">
    <property type="term" value="F:transcription cis-regulatory region binding"/>
    <property type="evidence" value="ECO:0007669"/>
    <property type="project" value="TreeGrafter"/>
</dbReference>
<evidence type="ECO:0000256" key="3">
    <source>
        <dbReference type="ARBA" id="ARBA00023163"/>
    </source>
</evidence>
<dbReference type="Pfam" id="PF12833">
    <property type="entry name" value="HTH_18"/>
    <property type="match status" value="1"/>
</dbReference>
<accession>A0A135ZZV1</accession>
<dbReference type="Gene3D" id="1.10.10.60">
    <property type="entry name" value="Homeodomain-like"/>
    <property type="match status" value="1"/>
</dbReference>
<name>A0A135ZZV1_9ALTE</name>
<evidence type="ECO:0000313" key="5">
    <source>
        <dbReference type="EMBL" id="KXI28467.1"/>
    </source>
</evidence>
<keyword evidence="1" id="KW-0805">Transcription regulation</keyword>
<dbReference type="PANTHER" id="PTHR47894:SF1">
    <property type="entry name" value="HTH-TYPE TRANSCRIPTIONAL REGULATOR VQSM"/>
    <property type="match status" value="1"/>
</dbReference>
<dbReference type="PRINTS" id="PR00032">
    <property type="entry name" value="HTHARAC"/>
</dbReference>
<evidence type="ECO:0000256" key="1">
    <source>
        <dbReference type="ARBA" id="ARBA00023015"/>
    </source>
</evidence>
<dbReference type="SUPFAM" id="SSF46689">
    <property type="entry name" value="Homeodomain-like"/>
    <property type="match status" value="1"/>
</dbReference>
<dbReference type="InterPro" id="IPR032687">
    <property type="entry name" value="AraC-type_N"/>
</dbReference>
<dbReference type="STRING" id="1799789.AX660_15350"/>
<dbReference type="GO" id="GO:0003700">
    <property type="term" value="F:DNA-binding transcription factor activity"/>
    <property type="evidence" value="ECO:0007669"/>
    <property type="project" value="InterPro"/>
</dbReference>
<dbReference type="RefSeq" id="WP_068377362.1">
    <property type="nucleotide sequence ID" value="NZ_LSNE01000006.1"/>
</dbReference>
<dbReference type="AlphaFoldDB" id="A0A135ZZV1"/>
<reference evidence="6" key="1">
    <citation type="submission" date="2016-02" db="EMBL/GenBank/DDBJ databases">
        <authorList>
            <person name="Schultz-Johansen M."/>
            <person name="Glaring M.A."/>
            <person name="Bech P.K."/>
            <person name="Stougaard P."/>
        </authorList>
    </citation>
    <scope>NUCLEOTIDE SEQUENCE [LARGE SCALE GENOMIC DNA]</scope>
    <source>
        <strain evidence="6">S66</strain>
    </source>
</reference>
<evidence type="ECO:0000256" key="2">
    <source>
        <dbReference type="ARBA" id="ARBA00023125"/>
    </source>
</evidence>
<dbReference type="EMBL" id="LSNE01000006">
    <property type="protein sequence ID" value="KXI28467.1"/>
    <property type="molecule type" value="Genomic_DNA"/>
</dbReference>
<dbReference type="PANTHER" id="PTHR47894">
    <property type="entry name" value="HTH-TYPE TRANSCRIPTIONAL REGULATOR GADX"/>
    <property type="match status" value="1"/>
</dbReference>
<dbReference type="PROSITE" id="PS01124">
    <property type="entry name" value="HTH_ARAC_FAMILY_2"/>
    <property type="match status" value="1"/>
</dbReference>
<dbReference type="Pfam" id="PF12625">
    <property type="entry name" value="Arabinose_bd"/>
    <property type="match status" value="1"/>
</dbReference>
<keyword evidence="6" id="KW-1185">Reference proteome</keyword>
<evidence type="ECO:0000313" key="6">
    <source>
        <dbReference type="Proteomes" id="UP000070299"/>
    </source>
</evidence>
<organism evidence="5 6">
    <name type="scientific">Paraglaciecola hydrolytica</name>
    <dbReference type="NCBI Taxonomy" id="1799789"/>
    <lineage>
        <taxon>Bacteria</taxon>
        <taxon>Pseudomonadati</taxon>
        <taxon>Pseudomonadota</taxon>
        <taxon>Gammaproteobacteria</taxon>
        <taxon>Alteromonadales</taxon>
        <taxon>Alteromonadaceae</taxon>
        <taxon>Paraglaciecola</taxon>
    </lineage>
</organism>
<dbReference type="OrthoDB" id="6079354at2"/>
<feature type="domain" description="HTH araC/xylS-type" evidence="4">
    <location>
        <begin position="231"/>
        <end position="328"/>
    </location>
</feature>
<dbReference type="InterPro" id="IPR009057">
    <property type="entry name" value="Homeodomain-like_sf"/>
</dbReference>